<evidence type="ECO:0000313" key="2">
    <source>
        <dbReference type="EMBL" id="MFO7193344.1"/>
    </source>
</evidence>
<protein>
    <recommendedName>
        <fullName evidence="4">Secreted protein</fullName>
    </recommendedName>
</protein>
<dbReference type="AlphaFoldDB" id="A0ABD6FKE6"/>
<sequence length="264" mass="26830">MSGQARRSAESSGGLTRVLVRACAVLGGTIAGTAVAWALASGTASAEDDRVVEPSMPVTDAVHVVEHGGDRLTEAADRVAPRLSGADQVVTEVAAPHQVGVPAVQPAEAMAIESLVPDRFPLPDTVQWSADHSRDVSELGADRAGTHRADSDRAEVADPTRQADDTATSGTKLQSAPGTDVPEDRTGEQAVHHPESVPAVPSSPVTSCPAAATCGGSAGHLSMPAFVGTIPAATTYHGDHVLVVTNTPHGRTVSTGDQPGTSPD</sequence>
<dbReference type="EMBL" id="QGUI02000198">
    <property type="protein sequence ID" value="MFO7193344.1"/>
    <property type="molecule type" value="Genomic_DNA"/>
</dbReference>
<feature type="compositionally biased region" description="Basic and acidic residues" evidence="1">
    <location>
        <begin position="131"/>
        <end position="164"/>
    </location>
</feature>
<feature type="compositionally biased region" description="Basic and acidic residues" evidence="1">
    <location>
        <begin position="182"/>
        <end position="195"/>
    </location>
</feature>
<proteinExistence type="predicted"/>
<evidence type="ECO:0000256" key="1">
    <source>
        <dbReference type="SAM" id="MobiDB-lite"/>
    </source>
</evidence>
<evidence type="ECO:0000313" key="3">
    <source>
        <dbReference type="Proteomes" id="UP000249324"/>
    </source>
</evidence>
<evidence type="ECO:0008006" key="4">
    <source>
        <dbReference type="Google" id="ProtNLM"/>
    </source>
</evidence>
<accession>A0ABD6FKE6</accession>
<feature type="compositionally biased region" description="Low complexity" evidence="1">
    <location>
        <begin position="196"/>
        <end position="207"/>
    </location>
</feature>
<feature type="compositionally biased region" description="Polar residues" evidence="1">
    <location>
        <begin position="165"/>
        <end position="177"/>
    </location>
</feature>
<feature type="region of interest" description="Disordered" evidence="1">
    <location>
        <begin position="131"/>
        <end position="207"/>
    </location>
</feature>
<organism evidence="2 3">
    <name type="scientific">Thermocrispum agreste</name>
    <dbReference type="NCBI Taxonomy" id="37925"/>
    <lineage>
        <taxon>Bacteria</taxon>
        <taxon>Bacillati</taxon>
        <taxon>Actinomycetota</taxon>
        <taxon>Actinomycetes</taxon>
        <taxon>Pseudonocardiales</taxon>
        <taxon>Pseudonocardiaceae</taxon>
        <taxon>Thermocrispum</taxon>
    </lineage>
</organism>
<reference evidence="2 3" key="1">
    <citation type="journal article" date="2021" name="BMC Genomics">
        <title>Genome-resolved metagenome and metatranscriptome analyses of thermophilic composting reveal key bacterial players and their metabolic interactions.</title>
        <authorList>
            <person name="Braga L.P.P."/>
            <person name="Pereira R.V."/>
            <person name="Martins L.F."/>
            <person name="Moura L.M.S."/>
            <person name="Sanchez F.B."/>
            <person name="Patane J.S.L."/>
            <person name="da Silva A.M."/>
            <person name="Setubal J.C."/>
        </authorList>
    </citation>
    <scope>NUCLEOTIDE SEQUENCE [LARGE SCALE GENOMIC DNA]</scope>
    <source>
        <strain evidence="2">ZC4RG45</strain>
    </source>
</reference>
<gene>
    <name evidence="2" type="ORF">DIU77_013970</name>
</gene>
<dbReference type="Proteomes" id="UP000249324">
    <property type="component" value="Unassembled WGS sequence"/>
</dbReference>
<comment type="caution">
    <text evidence="2">The sequence shown here is derived from an EMBL/GenBank/DDBJ whole genome shotgun (WGS) entry which is preliminary data.</text>
</comment>
<name>A0ABD6FKE6_9PSEU</name>